<feature type="non-terminal residue" evidence="2">
    <location>
        <position position="1"/>
    </location>
</feature>
<keyword evidence="1" id="KW-1133">Transmembrane helix</keyword>
<dbReference type="PANTHER" id="PTHR47089:SF1">
    <property type="entry name" value="GUANOSINE ABC TRANSPORTER PERMEASE PROTEIN NUPP"/>
    <property type="match status" value="1"/>
</dbReference>
<sequence>RYYINADKYIIYSFSLAGAIAGLAGGIQAISFYHKLVPSISGGFGFLGILIELASSQKLHTSLIVSFLFSGMISAGPLLQIEYDIHSSVPWLLQAFVIAAWVFISYSSLHIKSAYFIRGLTNKITTNLLGLIK</sequence>
<evidence type="ECO:0008006" key="3">
    <source>
        <dbReference type="Google" id="ProtNLM"/>
    </source>
</evidence>
<keyword evidence="1" id="KW-0812">Transmembrane</keyword>
<feature type="transmembrane region" description="Helical" evidence="1">
    <location>
        <begin position="91"/>
        <end position="109"/>
    </location>
</feature>
<gene>
    <name evidence="2" type="ORF">METZ01_LOCUS439078</name>
</gene>
<dbReference type="EMBL" id="UINC01178199">
    <property type="protein sequence ID" value="SVD86224.1"/>
    <property type="molecule type" value="Genomic_DNA"/>
</dbReference>
<proteinExistence type="predicted"/>
<reference evidence="2" key="1">
    <citation type="submission" date="2018-05" db="EMBL/GenBank/DDBJ databases">
        <authorList>
            <person name="Lanie J.A."/>
            <person name="Ng W.-L."/>
            <person name="Kazmierczak K.M."/>
            <person name="Andrzejewski T.M."/>
            <person name="Davidsen T.M."/>
            <person name="Wayne K.J."/>
            <person name="Tettelin H."/>
            <person name="Glass J.I."/>
            <person name="Rusch D."/>
            <person name="Podicherti R."/>
            <person name="Tsui H.-C.T."/>
            <person name="Winkler M.E."/>
        </authorList>
    </citation>
    <scope>NUCLEOTIDE SEQUENCE</scope>
</reference>
<organism evidence="2">
    <name type="scientific">marine metagenome</name>
    <dbReference type="NCBI Taxonomy" id="408172"/>
    <lineage>
        <taxon>unclassified sequences</taxon>
        <taxon>metagenomes</taxon>
        <taxon>ecological metagenomes</taxon>
    </lineage>
</organism>
<keyword evidence="1" id="KW-0472">Membrane</keyword>
<feature type="transmembrane region" description="Helical" evidence="1">
    <location>
        <begin position="61"/>
        <end position="79"/>
    </location>
</feature>
<name>A0A382YSN3_9ZZZZ</name>
<dbReference type="PANTHER" id="PTHR47089">
    <property type="entry name" value="ABC TRANSPORTER, PERMEASE PROTEIN"/>
    <property type="match status" value="1"/>
</dbReference>
<evidence type="ECO:0000313" key="2">
    <source>
        <dbReference type="EMBL" id="SVD86224.1"/>
    </source>
</evidence>
<feature type="transmembrane region" description="Helical" evidence="1">
    <location>
        <begin position="9"/>
        <end position="30"/>
    </location>
</feature>
<accession>A0A382YSN3</accession>
<feature type="transmembrane region" description="Helical" evidence="1">
    <location>
        <begin position="36"/>
        <end position="54"/>
    </location>
</feature>
<protein>
    <recommendedName>
        <fullName evidence="3">ABC transporter permease</fullName>
    </recommendedName>
</protein>
<evidence type="ECO:0000256" key="1">
    <source>
        <dbReference type="SAM" id="Phobius"/>
    </source>
</evidence>
<dbReference type="AlphaFoldDB" id="A0A382YSN3"/>